<keyword evidence="3" id="KW-1185">Reference proteome</keyword>
<dbReference type="EMBL" id="JASJUT010000001">
    <property type="protein sequence ID" value="MDK2593986.1"/>
    <property type="molecule type" value="Genomic_DNA"/>
</dbReference>
<name>A0ABT7EFD7_9GAMM</name>
<gene>
    <name evidence="2" type="ORF">QNM18_02750</name>
</gene>
<dbReference type="Gene3D" id="3.40.630.30">
    <property type="match status" value="1"/>
</dbReference>
<dbReference type="CDD" id="cd04301">
    <property type="entry name" value="NAT_SF"/>
    <property type="match status" value="1"/>
</dbReference>
<dbReference type="Proteomes" id="UP001231915">
    <property type="component" value="Unassembled WGS sequence"/>
</dbReference>
<evidence type="ECO:0000313" key="3">
    <source>
        <dbReference type="Proteomes" id="UP001231915"/>
    </source>
</evidence>
<evidence type="ECO:0000259" key="1">
    <source>
        <dbReference type="PROSITE" id="PS51186"/>
    </source>
</evidence>
<proteinExistence type="predicted"/>
<dbReference type="PANTHER" id="PTHR43792">
    <property type="entry name" value="GNAT FAMILY, PUTATIVE (AFU_ORTHOLOGUE AFUA_3G00765)-RELATED-RELATED"/>
    <property type="match status" value="1"/>
</dbReference>
<dbReference type="RefSeq" id="WP_284136253.1">
    <property type="nucleotide sequence ID" value="NZ_JASJUT010000001.1"/>
</dbReference>
<sequence>MLTTVIETERLILKALSKQDAGDLFTIFSDCEVMKYWNTAPWGSIEQADCFIAKSIDAHKNNTEITLGIYWKETGELLGKIMLFSYDKTSRRAEIGFGISRDFWGKGIVSEAGQALIEHAFNHLGLRRIEAEIDPDNISSSKALERLGFQKEGVLKQRWEINGVVSDSAIYGLIAPQYRGYA</sequence>
<dbReference type="InterPro" id="IPR016181">
    <property type="entry name" value="Acyl_CoA_acyltransferase"/>
</dbReference>
<organism evidence="2 3">
    <name type="scientific">Pseudoalteromonas obscura</name>
    <dbReference type="NCBI Taxonomy" id="3048491"/>
    <lineage>
        <taxon>Bacteria</taxon>
        <taxon>Pseudomonadati</taxon>
        <taxon>Pseudomonadota</taxon>
        <taxon>Gammaproteobacteria</taxon>
        <taxon>Alteromonadales</taxon>
        <taxon>Pseudoalteromonadaceae</taxon>
        <taxon>Pseudoalteromonas</taxon>
    </lineage>
</organism>
<reference evidence="2 3" key="1">
    <citation type="submission" date="2023-05" db="EMBL/GenBank/DDBJ databases">
        <title>Pseudoalteromonas ardens sp. nov., Pseudoalteromonas obscura sp. nov., and Pseudoalteromonas umbrosa sp. nov., isolated from the coral Montipora capitata.</title>
        <authorList>
            <person name="Thomas E.M."/>
            <person name="Smith E.M."/>
            <person name="Papke E."/>
            <person name="Shlafstein M.D."/>
            <person name="Oline D.K."/>
            <person name="Videau P."/>
            <person name="Saw J.H."/>
            <person name="Strangman W.K."/>
            <person name="Ushijima B."/>
        </authorList>
    </citation>
    <scope>NUCLEOTIDE SEQUENCE [LARGE SCALE GENOMIC DNA]</scope>
    <source>
        <strain evidence="2 3">P94</strain>
    </source>
</reference>
<dbReference type="PROSITE" id="PS51186">
    <property type="entry name" value="GNAT"/>
    <property type="match status" value="1"/>
</dbReference>
<feature type="domain" description="N-acetyltransferase" evidence="1">
    <location>
        <begin position="11"/>
        <end position="176"/>
    </location>
</feature>
<comment type="caution">
    <text evidence="2">The sequence shown here is derived from an EMBL/GenBank/DDBJ whole genome shotgun (WGS) entry which is preliminary data.</text>
</comment>
<dbReference type="Pfam" id="PF13302">
    <property type="entry name" value="Acetyltransf_3"/>
    <property type="match status" value="1"/>
</dbReference>
<dbReference type="SUPFAM" id="SSF55729">
    <property type="entry name" value="Acyl-CoA N-acyltransferases (Nat)"/>
    <property type="match status" value="1"/>
</dbReference>
<dbReference type="PANTHER" id="PTHR43792:SF9">
    <property type="entry name" value="RIBOSOMAL-PROTEIN-ALANINE ACETYLTRANSFERASE"/>
    <property type="match status" value="1"/>
</dbReference>
<accession>A0ABT7EFD7</accession>
<dbReference type="InterPro" id="IPR000182">
    <property type="entry name" value="GNAT_dom"/>
</dbReference>
<protein>
    <submittedName>
        <fullName evidence="2">GNAT family N-acetyltransferase</fullName>
    </submittedName>
</protein>
<dbReference type="InterPro" id="IPR051531">
    <property type="entry name" value="N-acetyltransferase"/>
</dbReference>
<evidence type="ECO:0000313" key="2">
    <source>
        <dbReference type="EMBL" id="MDK2593986.1"/>
    </source>
</evidence>